<keyword evidence="7" id="KW-0106">Calcium</keyword>
<evidence type="ECO:0007829" key="7">
    <source>
        <dbReference type="PDB" id="6ZRY"/>
    </source>
</evidence>
<dbReference type="RefSeq" id="WP_145774037.1">
    <property type="nucleotide sequence ID" value="NZ_BAAATQ010000085.1"/>
</dbReference>
<sequence>MAGLSVSDHLDGQLARLCEVAGADPVEPRNLLAGLLGPVGPRPLYEPPAWPSGVSDDHTPVEFSIAFNEAEPPTLRILGETLGSPPGPLANLSATRGFLDAQARRAGLSTSRLDSVRDLFATDDPQGDFAMWCSLVFRSSRRPEFKVYLNPEVKGVERSPALVSEALHRLGLGASYRALLDHGVRPGELGRGDRLTFFAVDLHDGPQARVKLYLTHHEAEVWDVTRAASVVDGVDVAEIEEFCVVAGGGTRRFDGRPLVGSYTFTEGADRPVGYSIYVPIRSYVTDDQEARDRVAALLVRYGFDTDGLDRAIAAVTPRPLRDGVGLIAHVSLRLGAPRPGVTVYLSAEAYRVSPPRPRRMPAGRDVSPAPVGRTRP</sequence>
<dbReference type="Proteomes" id="UP000319825">
    <property type="component" value="Unassembled WGS sequence"/>
</dbReference>
<gene>
    <name evidence="3" type="primary">MolI14.36</name>
    <name evidence="4" type="ORF">JD77_02062</name>
</gene>
<evidence type="ECO:0000256" key="1">
    <source>
        <dbReference type="ARBA" id="ARBA00022679"/>
    </source>
</evidence>
<reference evidence="3" key="1">
    <citation type="submission" date="2004-02" db="EMBL/GenBank/DDBJ databases">
        <title>Cloning and sequencing of the fortimicin biosynthetic gene cluster from Micromonospora olivasterospora DSM 43868 and its comparison to the gentamicin cluster of Micromonospora echinospora DSM 43036.</title>
        <authorList>
            <person name="Aboshanab K.M."/>
            <person name="Schmidt-Beissner H."/>
            <person name="Wehmeier U.F."/>
            <person name="Welzel K."/>
            <person name="Vente A."/>
            <person name="Piepersberg W."/>
        </authorList>
    </citation>
    <scope>NUCLEOTIDE SEQUENCE</scope>
    <source>
        <strain evidence="3">DSM 43868</strain>
    </source>
</reference>
<dbReference type="PDB" id="6ZRY">
    <property type="method" value="X-ray"/>
    <property type="resolution" value="1.65 A"/>
    <property type="chains" value="AAA/BBB=1-358"/>
</dbReference>
<dbReference type="InterPro" id="IPR017795">
    <property type="entry name" value="ABBA_NscD-like"/>
</dbReference>
<dbReference type="GO" id="GO:0009820">
    <property type="term" value="P:alkaloid metabolic process"/>
    <property type="evidence" value="ECO:0007669"/>
    <property type="project" value="InterPro"/>
</dbReference>
<dbReference type="PDB" id="6ZRX">
    <property type="method" value="X-ray"/>
    <property type="resolution" value="1.70 A"/>
    <property type="chains" value="AAA/BBB/CCC/DDD=1-358"/>
</dbReference>
<dbReference type="NCBIfam" id="TIGR03429">
    <property type="entry name" value="arom_pren_DMATS"/>
    <property type="match status" value="1"/>
</dbReference>
<feature type="region of interest" description="Disordered" evidence="2">
    <location>
        <begin position="354"/>
        <end position="376"/>
    </location>
</feature>
<dbReference type="InterPro" id="IPR033964">
    <property type="entry name" value="ABBA"/>
</dbReference>
<reference evidence="6 7" key="3">
    <citation type="journal article" date="2021" name="J. Mol. Biol.">
        <title>Reprogramming Substrate and Catalytic Promiscuity of Tryptophan Prenyltransferases.</title>
        <authorList>
            <person name="Ostertag E."/>
            <person name="Zheng L."/>
            <person name="Broger K."/>
            <person name="Stehle T."/>
            <person name="Li S.M."/>
            <person name="Zocher G."/>
        </authorList>
    </citation>
    <scope>X-RAY CRYSTALLOGRAPHY (1.65 ANGSTROMS) OF 1-358 IN COMPLEX WITH CA(2+)</scope>
</reference>
<dbReference type="SFLD" id="SFLDS00036">
    <property type="entry name" value="Aromatic_Prenyltransferase"/>
    <property type="match status" value="1"/>
</dbReference>
<dbReference type="SFLD" id="SFLDG01162">
    <property type="entry name" value="I"/>
    <property type="match status" value="1"/>
</dbReference>
<feature type="binding site" evidence="7">
    <location>
        <position position="269"/>
    </location>
    <ligand>
        <name>Ca(2+)</name>
        <dbReference type="ChEBI" id="CHEBI:29108"/>
    </ligand>
</feature>
<dbReference type="EMBL" id="VLKE01000001">
    <property type="protein sequence ID" value="TWH67093.1"/>
    <property type="molecule type" value="Genomic_DNA"/>
</dbReference>
<keyword evidence="1 4" id="KW-0808">Transferase</keyword>
<evidence type="ECO:0007829" key="6">
    <source>
        <dbReference type="PDB" id="6ZRX"/>
    </source>
</evidence>
<evidence type="ECO:0000313" key="4">
    <source>
        <dbReference type="EMBL" id="TWH67093.1"/>
    </source>
</evidence>
<protein>
    <submittedName>
        <fullName evidence="4">DMATS type aromatic prenyltransferase</fullName>
    </submittedName>
    <submittedName>
        <fullName evidence="3">Uncharacterized protein MolI14.36</fullName>
    </submittedName>
</protein>
<dbReference type="GO" id="GO:0046872">
    <property type="term" value="F:metal ion binding"/>
    <property type="evidence" value="ECO:0007669"/>
    <property type="project" value="UniProtKB-KW"/>
</dbReference>
<dbReference type="EMBL" id="AJ628421">
    <property type="protein sequence ID" value="CAF31565.1"/>
    <property type="molecule type" value="Genomic_DNA"/>
</dbReference>
<dbReference type="AlphaFoldDB" id="Q2MFY2"/>
<dbReference type="Pfam" id="PF11991">
    <property type="entry name" value="Trp_DMAT"/>
    <property type="match status" value="1"/>
</dbReference>
<reference evidence="4 5" key="2">
    <citation type="submission" date="2019-07" db="EMBL/GenBank/DDBJ databases">
        <title>R&amp;d 2014.</title>
        <authorList>
            <person name="Klenk H.-P."/>
        </authorList>
    </citation>
    <scope>NUCLEOTIDE SEQUENCE [LARGE SCALE GENOMIC DNA]</scope>
    <source>
        <strain evidence="4 5">DSM 43868</strain>
    </source>
</reference>
<dbReference type="PANTHER" id="PTHR40627">
    <property type="entry name" value="INDOLE PRENYLTRANSFERASE TDIB-RELATED"/>
    <property type="match status" value="1"/>
</dbReference>
<keyword evidence="5" id="KW-1185">Reference proteome</keyword>
<keyword evidence="6 7" id="KW-0002">3D-structure</keyword>
<evidence type="ECO:0000313" key="5">
    <source>
        <dbReference type="Proteomes" id="UP000319825"/>
    </source>
</evidence>
<accession>Q2MFY2</accession>
<keyword evidence="7" id="KW-0479">Metal-binding</keyword>
<evidence type="ECO:0000313" key="3">
    <source>
        <dbReference type="EMBL" id="CAF31565.1"/>
    </source>
</evidence>
<dbReference type="GO" id="GO:0016765">
    <property type="term" value="F:transferase activity, transferring alkyl or aryl (other than methyl) groups"/>
    <property type="evidence" value="ECO:0007669"/>
    <property type="project" value="InterPro"/>
</dbReference>
<name>Q2MFY2_MICOL</name>
<organism evidence="3">
    <name type="scientific">Micromonospora olivasterospora</name>
    <dbReference type="NCBI Taxonomy" id="1880"/>
    <lineage>
        <taxon>Bacteria</taxon>
        <taxon>Bacillati</taxon>
        <taxon>Actinomycetota</taxon>
        <taxon>Actinomycetes</taxon>
        <taxon>Micromonosporales</taxon>
        <taxon>Micromonosporaceae</taxon>
        <taxon>Micromonospora</taxon>
    </lineage>
</organism>
<evidence type="ECO:0000256" key="2">
    <source>
        <dbReference type="SAM" id="MobiDB-lite"/>
    </source>
</evidence>
<dbReference type="OrthoDB" id="513465at2"/>
<proteinExistence type="evidence at protein level"/>
<dbReference type="CDD" id="cd13930">
    <property type="entry name" value="PT-Tnase"/>
    <property type="match status" value="1"/>
</dbReference>
<dbReference type="PANTHER" id="PTHR40627:SF4">
    <property type="entry name" value="PRENYLTRANSFERASE ASQH1-RELATED"/>
    <property type="match status" value="1"/>
</dbReference>
<dbReference type="SMR" id="Q2MFY2"/>